<dbReference type="AlphaFoldDB" id="A0A8S3JYH1"/>
<name>A0A8S3JYH1_9BILA</name>
<sequence length="183" mass="21502">SSIANDLSLPAKLARLPRNPPRPPKPKEKSWEDRPTLTTRSNTNVVKRQRRLVLPKKQRRLLQYELMPTGKVYYVDRPFYSEIKKSKDDHDNNSSAVHSTVLSRSSSVDTLSDKRYRQHRHHTHHTHHTHQQQQQPQQPQQQPQQQQQQQQQNHKYPPNLSLEKSEQKMTMSGRLASNNNLTT</sequence>
<reference evidence="2" key="1">
    <citation type="submission" date="2021-02" db="EMBL/GenBank/DDBJ databases">
        <authorList>
            <person name="Nowell W R."/>
        </authorList>
    </citation>
    <scope>NUCLEOTIDE SEQUENCE</scope>
</reference>
<feature type="region of interest" description="Disordered" evidence="1">
    <location>
        <begin position="84"/>
        <end position="183"/>
    </location>
</feature>
<feature type="non-terminal residue" evidence="2">
    <location>
        <position position="1"/>
    </location>
</feature>
<evidence type="ECO:0000313" key="2">
    <source>
        <dbReference type="EMBL" id="CAF5223275.1"/>
    </source>
</evidence>
<proteinExistence type="predicted"/>
<protein>
    <submittedName>
        <fullName evidence="2">Uncharacterized protein</fullName>
    </submittedName>
</protein>
<feature type="compositionally biased region" description="Basic residues" evidence="1">
    <location>
        <begin position="116"/>
        <end position="130"/>
    </location>
</feature>
<feature type="region of interest" description="Disordered" evidence="1">
    <location>
        <begin position="1"/>
        <end position="52"/>
    </location>
</feature>
<feature type="compositionally biased region" description="Polar residues" evidence="1">
    <location>
        <begin position="93"/>
        <end position="110"/>
    </location>
</feature>
<organism evidence="2 3">
    <name type="scientific">Rotaria magnacalcarata</name>
    <dbReference type="NCBI Taxonomy" id="392030"/>
    <lineage>
        <taxon>Eukaryota</taxon>
        <taxon>Metazoa</taxon>
        <taxon>Spiralia</taxon>
        <taxon>Gnathifera</taxon>
        <taxon>Rotifera</taxon>
        <taxon>Eurotatoria</taxon>
        <taxon>Bdelloidea</taxon>
        <taxon>Philodinida</taxon>
        <taxon>Philodinidae</taxon>
        <taxon>Rotaria</taxon>
    </lineage>
</organism>
<evidence type="ECO:0000256" key="1">
    <source>
        <dbReference type="SAM" id="MobiDB-lite"/>
    </source>
</evidence>
<accession>A0A8S3JYH1</accession>
<feature type="compositionally biased region" description="Basic and acidic residues" evidence="1">
    <location>
        <begin position="25"/>
        <end position="35"/>
    </location>
</feature>
<feature type="compositionally biased region" description="Low complexity" evidence="1">
    <location>
        <begin position="131"/>
        <end position="152"/>
    </location>
</feature>
<dbReference type="EMBL" id="CAJOBJ010370717">
    <property type="protein sequence ID" value="CAF5223275.1"/>
    <property type="molecule type" value="Genomic_DNA"/>
</dbReference>
<evidence type="ECO:0000313" key="3">
    <source>
        <dbReference type="Proteomes" id="UP000681720"/>
    </source>
</evidence>
<feature type="compositionally biased region" description="Polar residues" evidence="1">
    <location>
        <begin position="36"/>
        <end position="46"/>
    </location>
</feature>
<comment type="caution">
    <text evidence="2">The sequence shown here is derived from an EMBL/GenBank/DDBJ whole genome shotgun (WGS) entry which is preliminary data.</text>
</comment>
<dbReference type="Proteomes" id="UP000681720">
    <property type="component" value="Unassembled WGS sequence"/>
</dbReference>
<gene>
    <name evidence="2" type="ORF">GIL414_LOCUS85501</name>
</gene>
<feature type="non-terminal residue" evidence="2">
    <location>
        <position position="183"/>
    </location>
</feature>